<protein>
    <submittedName>
        <fullName evidence="4">Sema domain-containing protein</fullName>
    </submittedName>
</protein>
<feature type="compositionally biased region" description="Polar residues" evidence="1">
    <location>
        <begin position="397"/>
        <end position="416"/>
    </location>
</feature>
<evidence type="ECO:0000256" key="1">
    <source>
        <dbReference type="SAM" id="MobiDB-lite"/>
    </source>
</evidence>
<dbReference type="AlphaFoldDB" id="A0A7E4W7D0"/>
<evidence type="ECO:0000313" key="4">
    <source>
        <dbReference type="WBParaSite" id="Pan_g7304.t1"/>
    </source>
</evidence>
<reference evidence="3" key="1">
    <citation type="journal article" date="2013" name="Genetics">
        <title>The draft genome and transcriptome of Panagrellus redivivus are shaped by the harsh demands of a free-living lifestyle.</title>
        <authorList>
            <person name="Srinivasan J."/>
            <person name="Dillman A.R."/>
            <person name="Macchietto M.G."/>
            <person name="Heikkinen L."/>
            <person name="Lakso M."/>
            <person name="Fracchia K.M."/>
            <person name="Antoshechkin I."/>
            <person name="Mortazavi A."/>
            <person name="Wong G."/>
            <person name="Sternberg P.W."/>
        </authorList>
    </citation>
    <scope>NUCLEOTIDE SEQUENCE [LARGE SCALE GENOMIC DNA]</scope>
    <source>
        <strain evidence="3">MT8872</strain>
    </source>
</reference>
<feature type="chain" id="PRO_5028841797" evidence="2">
    <location>
        <begin position="24"/>
        <end position="527"/>
    </location>
</feature>
<accession>A0A7E4W7D0</accession>
<feature type="signal peptide" evidence="2">
    <location>
        <begin position="1"/>
        <end position="23"/>
    </location>
</feature>
<dbReference type="Proteomes" id="UP000492821">
    <property type="component" value="Unassembled WGS sequence"/>
</dbReference>
<reference evidence="4" key="2">
    <citation type="submission" date="2020-10" db="UniProtKB">
        <authorList>
            <consortium name="WormBaseParasite"/>
        </authorList>
    </citation>
    <scope>IDENTIFICATION</scope>
</reference>
<name>A0A7E4W7D0_PANRE</name>
<organism evidence="3 4">
    <name type="scientific">Panagrellus redivivus</name>
    <name type="common">Microworm</name>
    <dbReference type="NCBI Taxonomy" id="6233"/>
    <lineage>
        <taxon>Eukaryota</taxon>
        <taxon>Metazoa</taxon>
        <taxon>Ecdysozoa</taxon>
        <taxon>Nematoda</taxon>
        <taxon>Chromadorea</taxon>
        <taxon>Rhabditida</taxon>
        <taxon>Tylenchina</taxon>
        <taxon>Panagrolaimomorpha</taxon>
        <taxon>Panagrolaimoidea</taxon>
        <taxon>Panagrolaimidae</taxon>
        <taxon>Panagrellus</taxon>
    </lineage>
</organism>
<feature type="compositionally biased region" description="Polar residues" evidence="1">
    <location>
        <begin position="362"/>
        <end position="374"/>
    </location>
</feature>
<feature type="compositionally biased region" description="Basic and acidic residues" evidence="1">
    <location>
        <begin position="351"/>
        <end position="361"/>
    </location>
</feature>
<evidence type="ECO:0000313" key="3">
    <source>
        <dbReference type="Proteomes" id="UP000492821"/>
    </source>
</evidence>
<dbReference type="WBParaSite" id="Pan_g7304.t1">
    <property type="protein sequence ID" value="Pan_g7304.t1"/>
    <property type="gene ID" value="Pan_g7304"/>
</dbReference>
<dbReference type="InterPro" id="IPR057233">
    <property type="entry name" value="DUF7911"/>
</dbReference>
<sequence>MTRCNWFIVLLFLFFKGIGTSFGCSVSNVRKIFADNALGSRTSPNFIIYGLTQDCQLFFARLDQLDQLRHLRVQTKVTYCLPNLIQLHWRQYHHHGPDGSQFGLQLLFKRASNQICTLPLEFPSKNALSGFSIFTYSILSSLNYASCSYIANSSFVMEPDLSFMDTSYSDVIYFADPSSSGSYWNVRQFKFDKYGYFKALESFIVKNIAEGSSRHIVNARDYMASLDNQRHRLYFAQRQSKHLAMTCAYDLLFRPSKAVVRSLLPFKHDSSHFHVNSLSVEGEHVLIGESHRRTQDDFSTRLFLSERSKNGTSTCLLELSYLVEFGLMSLETKIDMEKVHLPRFGFHHKVKPDPTKVHREQSLTTTKRPTSASVHNVKVKPSTMTTKEADEEFTTKLPPSTDESSTVTAQRLTTVSSKEEEDIDVGDGRLLKSDEKPDVEKEEQNDDDANTDGDHLGLMTAMTVNEGSGFDQVTSSTEVNASNFDSNDTDIAFANGTIPENLAASGQSNSIFIPVILSVASVYLINL</sequence>
<feature type="region of interest" description="Disordered" evidence="1">
    <location>
        <begin position="350"/>
        <end position="452"/>
    </location>
</feature>
<proteinExistence type="predicted"/>
<keyword evidence="2" id="KW-0732">Signal</keyword>
<keyword evidence="3" id="KW-1185">Reference proteome</keyword>
<dbReference type="Pfam" id="PF25492">
    <property type="entry name" value="DUF7911"/>
    <property type="match status" value="1"/>
</dbReference>
<evidence type="ECO:0000256" key="2">
    <source>
        <dbReference type="SAM" id="SignalP"/>
    </source>
</evidence>
<feature type="compositionally biased region" description="Acidic residues" evidence="1">
    <location>
        <begin position="440"/>
        <end position="451"/>
    </location>
</feature>
<feature type="compositionally biased region" description="Basic and acidic residues" evidence="1">
    <location>
        <begin position="426"/>
        <end position="439"/>
    </location>
</feature>